<sequence>MKVGVPRGLLFYKYRPFITTFFEELGEEVVLSPETDKEILNLGSKYSVDEACLPVKVFHGHAAYLRDKCDIIFLPRIMQLREREYICPKFCGLPEMVINSVPDMPKAITFPIYAFSEKSLRKWAVKTGLIFTKNYLKIHNSYRAALAAQKKFSPGINDIDYDIKIALVGHPYNVYDSFVNMELVSKLHKMGIGVITEEYIGDELIDKEVKTLFKRPFWTFTRNSYGFSSYVGTHKEVQGIIYLSSFACGTDSITIEFIKDRLDNFPILVLKIDEQTGEAGFNTRIEAFVDMLKRAVVNCQL</sequence>
<feature type="domain" description="DUF2229" evidence="1">
    <location>
        <begin position="2"/>
        <end position="200"/>
    </location>
</feature>
<dbReference type="EMBL" id="PVXO01000044">
    <property type="protein sequence ID" value="PRR78484.1"/>
    <property type="molecule type" value="Genomic_DNA"/>
</dbReference>
<dbReference type="Pfam" id="PF09989">
    <property type="entry name" value="DUF2229"/>
    <property type="match status" value="1"/>
</dbReference>
<evidence type="ECO:0000259" key="1">
    <source>
        <dbReference type="Pfam" id="PF09989"/>
    </source>
</evidence>
<proteinExistence type="predicted"/>
<protein>
    <recommendedName>
        <fullName evidence="1">DUF2229 domain-containing protein</fullName>
    </recommendedName>
</protein>
<gene>
    <name evidence="2" type="ORF">CLLI_15680</name>
</gene>
<evidence type="ECO:0000313" key="3">
    <source>
        <dbReference type="Proteomes" id="UP000239706"/>
    </source>
</evidence>
<dbReference type="PANTHER" id="PTHR32329">
    <property type="entry name" value="BIFUNCTIONAL PROTEIN [INCLUDES 2-HYDROXYACYL-COA DEHYDRATASE (N-TER) AND ITS ACTIVATOR DOMAIN (C_TERM)-RELATED"/>
    <property type="match status" value="1"/>
</dbReference>
<organism evidence="2 3">
    <name type="scientific">Clostridium liquoris</name>
    <dbReference type="NCBI Taxonomy" id="1289519"/>
    <lineage>
        <taxon>Bacteria</taxon>
        <taxon>Bacillati</taxon>
        <taxon>Bacillota</taxon>
        <taxon>Clostridia</taxon>
        <taxon>Eubacteriales</taxon>
        <taxon>Clostridiaceae</taxon>
        <taxon>Clostridium</taxon>
    </lineage>
</organism>
<dbReference type="Proteomes" id="UP000239706">
    <property type="component" value="Unassembled WGS sequence"/>
</dbReference>
<dbReference type="OrthoDB" id="9780120at2"/>
<evidence type="ECO:0000313" key="2">
    <source>
        <dbReference type="EMBL" id="PRR78484.1"/>
    </source>
</evidence>
<dbReference type="InterPro" id="IPR051805">
    <property type="entry name" value="Dehydratase_Activator_Redct"/>
</dbReference>
<dbReference type="PANTHER" id="PTHR32329:SF2">
    <property type="entry name" value="BIFUNCTIONAL PROTEIN [INCLUDES 2-HYDROXYACYL-COA DEHYDRATASE (N-TER) AND ITS ACTIVATOR DOMAIN (C_TERM)"/>
    <property type="match status" value="1"/>
</dbReference>
<name>A0A2T0B3J9_9CLOT</name>
<dbReference type="AlphaFoldDB" id="A0A2T0B3J9"/>
<dbReference type="Gene3D" id="3.40.50.11900">
    <property type="match status" value="1"/>
</dbReference>
<dbReference type="RefSeq" id="WP_106063666.1">
    <property type="nucleotide sequence ID" value="NZ_PVXO01000044.1"/>
</dbReference>
<comment type="caution">
    <text evidence="2">The sequence shown here is derived from an EMBL/GenBank/DDBJ whole genome shotgun (WGS) entry which is preliminary data.</text>
</comment>
<dbReference type="InterPro" id="IPR018709">
    <property type="entry name" value="CoA_activase_DUF2229"/>
</dbReference>
<accession>A0A2T0B3J9</accession>
<keyword evidence="3" id="KW-1185">Reference proteome</keyword>
<reference evidence="2 3" key="1">
    <citation type="submission" date="2018-03" db="EMBL/GenBank/DDBJ databases">
        <title>Genome sequence of Clostridium liquoris DSM 100320.</title>
        <authorList>
            <person name="Poehlein A."/>
            <person name="Daniel R."/>
        </authorList>
    </citation>
    <scope>NUCLEOTIDE SEQUENCE [LARGE SCALE GENOMIC DNA]</scope>
    <source>
        <strain evidence="2 3">DSM 100320</strain>
    </source>
</reference>